<evidence type="ECO:0000259" key="3">
    <source>
        <dbReference type="PROSITE" id="PS50110"/>
    </source>
</evidence>
<feature type="domain" description="Response regulatory" evidence="3">
    <location>
        <begin position="5"/>
        <end position="121"/>
    </location>
</feature>
<protein>
    <recommendedName>
        <fullName evidence="3">Response regulatory domain-containing protein</fullName>
    </recommendedName>
</protein>
<dbReference type="InterPro" id="IPR011006">
    <property type="entry name" value="CheY-like_superfamily"/>
</dbReference>
<dbReference type="STRING" id="1798540.A3B74_02700"/>
<evidence type="ECO:0000313" key="4">
    <source>
        <dbReference type="EMBL" id="OGY79657.1"/>
    </source>
</evidence>
<dbReference type="PANTHER" id="PTHR44591">
    <property type="entry name" value="STRESS RESPONSE REGULATOR PROTEIN 1"/>
    <property type="match status" value="1"/>
</dbReference>
<dbReference type="InterPro" id="IPR001789">
    <property type="entry name" value="Sig_transdc_resp-reg_receiver"/>
</dbReference>
<comment type="caution">
    <text evidence="4">The sequence shown here is derived from an EMBL/GenBank/DDBJ whole genome shotgun (WGS) entry which is preliminary data.</text>
</comment>
<sequence length="125" mass="14171">MEQKKILLVEDDEMLAGLYAEKFEMEGYVVFIATNGFDGLKIANEKIPDFILLDIIMPKMDGFVTLKRLKKNPKTKDIPVILLTNLGQEDDVNKGRSLGAVDYFIKANHTPSEIVQKVKDLLKDE</sequence>
<dbReference type="SMART" id="SM00448">
    <property type="entry name" value="REC"/>
    <property type="match status" value="1"/>
</dbReference>
<dbReference type="PROSITE" id="PS50110">
    <property type="entry name" value="RESPONSE_REGULATORY"/>
    <property type="match status" value="1"/>
</dbReference>
<dbReference type="EMBL" id="MHKB01000008">
    <property type="protein sequence ID" value="OGY79657.1"/>
    <property type="molecule type" value="Genomic_DNA"/>
</dbReference>
<reference evidence="4 5" key="1">
    <citation type="journal article" date="2016" name="Nat. Commun.">
        <title>Thousands of microbial genomes shed light on interconnected biogeochemical processes in an aquifer system.</title>
        <authorList>
            <person name="Anantharaman K."/>
            <person name="Brown C.T."/>
            <person name="Hug L.A."/>
            <person name="Sharon I."/>
            <person name="Castelle C.J."/>
            <person name="Probst A.J."/>
            <person name="Thomas B.C."/>
            <person name="Singh A."/>
            <person name="Wilkins M.J."/>
            <person name="Karaoz U."/>
            <person name="Brodie E.L."/>
            <person name="Williams K.H."/>
            <person name="Hubbard S.S."/>
            <person name="Banfield J.F."/>
        </authorList>
    </citation>
    <scope>NUCLEOTIDE SEQUENCE [LARGE SCALE GENOMIC DNA]</scope>
</reference>
<dbReference type="SUPFAM" id="SSF52172">
    <property type="entry name" value="CheY-like"/>
    <property type="match status" value="1"/>
</dbReference>
<organism evidence="4 5">
    <name type="scientific">Candidatus Kerfeldbacteria bacterium RIFCSPHIGHO2_02_FULL_42_14</name>
    <dbReference type="NCBI Taxonomy" id="1798540"/>
    <lineage>
        <taxon>Bacteria</taxon>
        <taxon>Candidatus Kerfeldiibacteriota</taxon>
    </lineage>
</organism>
<evidence type="ECO:0000256" key="1">
    <source>
        <dbReference type="ARBA" id="ARBA00022553"/>
    </source>
</evidence>
<keyword evidence="1 2" id="KW-0597">Phosphoprotein</keyword>
<dbReference type="Proteomes" id="UP000177165">
    <property type="component" value="Unassembled WGS sequence"/>
</dbReference>
<dbReference type="AlphaFoldDB" id="A0A1G2AUK0"/>
<dbReference type="PANTHER" id="PTHR44591:SF3">
    <property type="entry name" value="RESPONSE REGULATORY DOMAIN-CONTAINING PROTEIN"/>
    <property type="match status" value="1"/>
</dbReference>
<feature type="modified residue" description="4-aspartylphosphate" evidence="2">
    <location>
        <position position="54"/>
    </location>
</feature>
<dbReference type="Pfam" id="PF00072">
    <property type="entry name" value="Response_reg"/>
    <property type="match status" value="1"/>
</dbReference>
<dbReference type="CDD" id="cd17574">
    <property type="entry name" value="REC_OmpR"/>
    <property type="match status" value="1"/>
</dbReference>
<evidence type="ECO:0000313" key="5">
    <source>
        <dbReference type="Proteomes" id="UP000177165"/>
    </source>
</evidence>
<gene>
    <name evidence="4" type="ORF">A3B74_02700</name>
</gene>
<dbReference type="InterPro" id="IPR050595">
    <property type="entry name" value="Bact_response_regulator"/>
</dbReference>
<dbReference type="Gene3D" id="3.40.50.2300">
    <property type="match status" value="1"/>
</dbReference>
<evidence type="ECO:0000256" key="2">
    <source>
        <dbReference type="PROSITE-ProRule" id="PRU00169"/>
    </source>
</evidence>
<dbReference type="GO" id="GO:0000160">
    <property type="term" value="P:phosphorelay signal transduction system"/>
    <property type="evidence" value="ECO:0007669"/>
    <property type="project" value="InterPro"/>
</dbReference>
<accession>A0A1G2AUK0</accession>
<name>A0A1G2AUK0_9BACT</name>
<proteinExistence type="predicted"/>